<proteinExistence type="predicted"/>
<evidence type="ECO:0000313" key="1">
    <source>
        <dbReference type="EMBL" id="MFD2566437.1"/>
    </source>
</evidence>
<organism evidence="1 2">
    <name type="scientific">Pseudotenacibaculum haliotis</name>
    <dbReference type="NCBI Taxonomy" id="1862138"/>
    <lineage>
        <taxon>Bacteria</taxon>
        <taxon>Pseudomonadati</taxon>
        <taxon>Bacteroidota</taxon>
        <taxon>Flavobacteriia</taxon>
        <taxon>Flavobacteriales</taxon>
        <taxon>Flavobacteriaceae</taxon>
        <taxon>Pseudotenacibaculum</taxon>
    </lineage>
</organism>
<name>A0ABW5LSU5_9FLAO</name>
<dbReference type="Proteomes" id="UP001597508">
    <property type="component" value="Unassembled WGS sequence"/>
</dbReference>
<sequence>MKSLKQLGKILSKAEQKQVNGSGRPCQDQCPPVLSPGDYCRTGACQFGQCNAQMICEDFI</sequence>
<evidence type="ECO:0008006" key="3">
    <source>
        <dbReference type="Google" id="ProtNLM"/>
    </source>
</evidence>
<reference evidence="2" key="1">
    <citation type="journal article" date="2019" name="Int. J. Syst. Evol. Microbiol.">
        <title>The Global Catalogue of Microorganisms (GCM) 10K type strain sequencing project: providing services to taxonomists for standard genome sequencing and annotation.</title>
        <authorList>
            <consortium name="The Broad Institute Genomics Platform"/>
            <consortium name="The Broad Institute Genome Sequencing Center for Infectious Disease"/>
            <person name="Wu L."/>
            <person name="Ma J."/>
        </authorList>
    </citation>
    <scope>NUCLEOTIDE SEQUENCE [LARGE SCALE GENOMIC DNA]</scope>
    <source>
        <strain evidence="2">KCTC 52127</strain>
    </source>
</reference>
<accession>A0ABW5LSU5</accession>
<gene>
    <name evidence="1" type="ORF">ACFSRZ_03580</name>
</gene>
<protein>
    <recommendedName>
        <fullName evidence="3">Bacteriocin</fullName>
    </recommendedName>
</protein>
<evidence type="ECO:0000313" key="2">
    <source>
        <dbReference type="Proteomes" id="UP001597508"/>
    </source>
</evidence>
<dbReference type="RefSeq" id="WP_379665144.1">
    <property type="nucleotide sequence ID" value="NZ_JBHULH010000001.1"/>
</dbReference>
<keyword evidence="2" id="KW-1185">Reference proteome</keyword>
<comment type="caution">
    <text evidence="1">The sequence shown here is derived from an EMBL/GenBank/DDBJ whole genome shotgun (WGS) entry which is preliminary data.</text>
</comment>
<dbReference type="EMBL" id="JBHULH010000001">
    <property type="protein sequence ID" value="MFD2566437.1"/>
    <property type="molecule type" value="Genomic_DNA"/>
</dbReference>